<sequence length="273" mass="29844">MTASAKLSVQGLAKYYDGNPVLERIALKVDAGSFCTIVGASGCGKSTFLRMLLSQEHPTHGEILLDGTPLPKEPTPDRGIVFQKYSVFTHLTVVENLILAEEFEQAPRLGKLLGARRKTAVEQIEDVLERIGLAAARDKYPAQLSGGMQQRLAIAQALIKKPSILLLDEPFGALDPGIRLDMHELLIGLWKETGMTIFMVTHDIHEAFKLGTRLLVFDKIRHDPQAPEAYGATITYDLPLSDQSGGEKNAPADIASTIRSAPQPDIQISQKTH</sequence>
<dbReference type="Proteomes" id="UP000053235">
    <property type="component" value="Unassembled WGS sequence"/>
</dbReference>
<evidence type="ECO:0000256" key="3">
    <source>
        <dbReference type="ARBA" id="ARBA00022741"/>
    </source>
</evidence>
<dbReference type="PANTHER" id="PTHR42781">
    <property type="entry name" value="SPERMIDINE/PUTRESCINE IMPORT ATP-BINDING PROTEIN POTA"/>
    <property type="match status" value="1"/>
</dbReference>
<dbReference type="Pfam" id="PF00005">
    <property type="entry name" value="ABC_tran"/>
    <property type="match status" value="1"/>
</dbReference>
<keyword evidence="4 7" id="KW-0067">ATP-binding</keyword>
<dbReference type="PROSITE" id="PS50893">
    <property type="entry name" value="ABC_TRANSPORTER_2"/>
    <property type="match status" value="1"/>
</dbReference>
<feature type="domain" description="ABC transporter" evidence="6">
    <location>
        <begin position="7"/>
        <end position="244"/>
    </location>
</feature>
<dbReference type="GO" id="GO:0016887">
    <property type="term" value="F:ATP hydrolysis activity"/>
    <property type="evidence" value="ECO:0007669"/>
    <property type="project" value="InterPro"/>
</dbReference>
<dbReference type="InterPro" id="IPR003439">
    <property type="entry name" value="ABC_transporter-like_ATP-bd"/>
</dbReference>
<dbReference type="CDD" id="cd03293">
    <property type="entry name" value="ABC_NrtD_SsuB_transporters"/>
    <property type="match status" value="1"/>
</dbReference>
<dbReference type="InterPro" id="IPR027417">
    <property type="entry name" value="P-loop_NTPase"/>
</dbReference>
<dbReference type="EMBL" id="CXWD01000003">
    <property type="protein sequence ID" value="CTQ65537.1"/>
    <property type="molecule type" value="Genomic_DNA"/>
</dbReference>
<comment type="similarity">
    <text evidence="1">Belongs to the ABC transporter superfamily.</text>
</comment>
<keyword evidence="3" id="KW-0547">Nucleotide-binding</keyword>
<evidence type="ECO:0000313" key="7">
    <source>
        <dbReference type="EMBL" id="CTQ65537.1"/>
    </source>
</evidence>
<dbReference type="PANTHER" id="PTHR42781:SF8">
    <property type="entry name" value="BICARBONATE TRANSPORT ATP-BINDING PROTEIN CMPC"/>
    <property type="match status" value="1"/>
</dbReference>
<feature type="region of interest" description="Disordered" evidence="5">
    <location>
        <begin position="242"/>
        <end position="273"/>
    </location>
</feature>
<dbReference type="InterPro" id="IPR003593">
    <property type="entry name" value="AAA+_ATPase"/>
</dbReference>
<proteinExistence type="inferred from homology"/>
<organism evidence="7 8">
    <name type="scientific">Roseibium alexandrii</name>
    <dbReference type="NCBI Taxonomy" id="388408"/>
    <lineage>
        <taxon>Bacteria</taxon>
        <taxon>Pseudomonadati</taxon>
        <taxon>Pseudomonadota</taxon>
        <taxon>Alphaproteobacteria</taxon>
        <taxon>Hyphomicrobiales</taxon>
        <taxon>Stappiaceae</taxon>
        <taxon>Roseibium</taxon>
    </lineage>
</organism>
<dbReference type="RefSeq" id="WP_055670616.1">
    <property type="nucleotide sequence ID" value="NZ_CXWD01000003.1"/>
</dbReference>
<dbReference type="Gene3D" id="3.40.50.300">
    <property type="entry name" value="P-loop containing nucleotide triphosphate hydrolases"/>
    <property type="match status" value="1"/>
</dbReference>
<dbReference type="SUPFAM" id="SSF52540">
    <property type="entry name" value="P-loop containing nucleoside triphosphate hydrolases"/>
    <property type="match status" value="1"/>
</dbReference>
<keyword evidence="7" id="KW-0378">Hydrolase</keyword>
<dbReference type="STRING" id="388408.LAX5112_00668"/>
<name>A0A0M6ZTA3_9HYPH</name>
<evidence type="ECO:0000256" key="1">
    <source>
        <dbReference type="ARBA" id="ARBA00005417"/>
    </source>
</evidence>
<evidence type="ECO:0000259" key="6">
    <source>
        <dbReference type="PROSITE" id="PS50893"/>
    </source>
</evidence>
<dbReference type="AlphaFoldDB" id="A0A0M6ZTA3"/>
<evidence type="ECO:0000256" key="4">
    <source>
        <dbReference type="ARBA" id="ARBA00022840"/>
    </source>
</evidence>
<evidence type="ECO:0000256" key="5">
    <source>
        <dbReference type="SAM" id="MobiDB-lite"/>
    </source>
</evidence>
<keyword evidence="2" id="KW-0813">Transport</keyword>
<evidence type="ECO:0000256" key="2">
    <source>
        <dbReference type="ARBA" id="ARBA00022448"/>
    </source>
</evidence>
<dbReference type="GO" id="GO:0005524">
    <property type="term" value="F:ATP binding"/>
    <property type="evidence" value="ECO:0007669"/>
    <property type="project" value="UniProtKB-KW"/>
</dbReference>
<dbReference type="OrthoDB" id="9802264at2"/>
<dbReference type="InterPro" id="IPR050093">
    <property type="entry name" value="ABC_SmlMolc_Importer"/>
</dbReference>
<accession>A0A0M6ZTA3</accession>
<reference evidence="8" key="1">
    <citation type="submission" date="2015-07" db="EMBL/GenBank/DDBJ databases">
        <authorList>
            <person name="Rodrigo-Torres Lidia"/>
            <person name="Arahal R.David."/>
        </authorList>
    </citation>
    <scope>NUCLEOTIDE SEQUENCE [LARGE SCALE GENOMIC DNA]</scope>
    <source>
        <strain evidence="8">CECT 5112</strain>
    </source>
</reference>
<dbReference type="InterPro" id="IPR017871">
    <property type="entry name" value="ABC_transporter-like_CS"/>
</dbReference>
<dbReference type="EC" id="3.6.3.-" evidence="7"/>
<dbReference type="PROSITE" id="PS00211">
    <property type="entry name" value="ABC_TRANSPORTER_1"/>
    <property type="match status" value="1"/>
</dbReference>
<dbReference type="SMART" id="SM00382">
    <property type="entry name" value="AAA"/>
    <property type="match status" value="1"/>
</dbReference>
<protein>
    <submittedName>
        <fullName evidence="7">Bicarbonate transport ATP-binding protein CmpD</fullName>
        <ecNumber evidence="7">3.6.3.-</ecNumber>
    </submittedName>
</protein>
<evidence type="ECO:0000313" key="8">
    <source>
        <dbReference type="Proteomes" id="UP000053235"/>
    </source>
</evidence>
<gene>
    <name evidence="7" type="primary">cmpD_2</name>
    <name evidence="7" type="ORF">LAX5112_00668</name>
</gene>
<keyword evidence="8" id="KW-1185">Reference proteome</keyword>